<feature type="region of interest" description="Disordered" evidence="1">
    <location>
        <begin position="152"/>
        <end position="184"/>
    </location>
</feature>
<reference evidence="3 4" key="1">
    <citation type="submission" date="2020-04" db="EMBL/GenBank/DDBJ databases">
        <title>Enterovirga sp. isolate from soil.</title>
        <authorList>
            <person name="Chea S."/>
            <person name="Kim D.-U."/>
        </authorList>
    </citation>
    <scope>NUCLEOTIDE SEQUENCE [LARGE SCALE GENOMIC DNA]</scope>
    <source>
        <strain evidence="3 4">DB1703</strain>
    </source>
</reference>
<protein>
    <submittedName>
        <fullName evidence="3">PIN domain-containing protein</fullName>
    </submittedName>
</protein>
<organism evidence="3 4">
    <name type="scientific">Enterovirga aerilata</name>
    <dbReference type="NCBI Taxonomy" id="2730920"/>
    <lineage>
        <taxon>Bacteria</taxon>
        <taxon>Pseudomonadati</taxon>
        <taxon>Pseudomonadota</taxon>
        <taxon>Alphaproteobacteria</taxon>
        <taxon>Hyphomicrobiales</taxon>
        <taxon>Methylobacteriaceae</taxon>
        <taxon>Enterovirga</taxon>
    </lineage>
</organism>
<dbReference type="AlphaFoldDB" id="A0A849I245"/>
<dbReference type="EMBL" id="JABEPP010000001">
    <property type="protein sequence ID" value="NNM71418.1"/>
    <property type="molecule type" value="Genomic_DNA"/>
</dbReference>
<dbReference type="SUPFAM" id="SSF88723">
    <property type="entry name" value="PIN domain-like"/>
    <property type="match status" value="1"/>
</dbReference>
<dbReference type="InterPro" id="IPR002716">
    <property type="entry name" value="PIN_dom"/>
</dbReference>
<evidence type="ECO:0000259" key="2">
    <source>
        <dbReference type="Pfam" id="PF01850"/>
    </source>
</evidence>
<gene>
    <name evidence="3" type="ORF">HJG44_03280</name>
</gene>
<feature type="domain" description="PIN" evidence="2">
    <location>
        <begin position="37"/>
        <end position="142"/>
    </location>
</feature>
<dbReference type="Pfam" id="PF01850">
    <property type="entry name" value="PIN"/>
    <property type="match status" value="1"/>
</dbReference>
<proteinExistence type="predicted"/>
<accession>A0A849I245</accession>
<evidence type="ECO:0000313" key="4">
    <source>
        <dbReference type="Proteomes" id="UP000564885"/>
    </source>
</evidence>
<keyword evidence="4" id="KW-1185">Reference proteome</keyword>
<sequence>MLILLLNERAAAPTDHQTGEPVSLVQERIKFMVQQTVKARGRLIVPTPALGEVLVKVEPESAAEYLSIMERARGFKISPFGIKAAIEFAEMQRQLLGSRRRIKRGDLETRARAKFDQQIVAIAKAEGASVIYSDDSGLKTYAKHFGLETLGIRDLPTPPPSDLQQELPLEPPEPEIPAEVETAR</sequence>
<dbReference type="Gene3D" id="3.40.50.1010">
    <property type="entry name" value="5'-nuclease"/>
    <property type="match status" value="1"/>
</dbReference>
<dbReference type="RefSeq" id="WP_171216880.1">
    <property type="nucleotide sequence ID" value="NZ_JABEPP010000001.1"/>
</dbReference>
<evidence type="ECO:0000313" key="3">
    <source>
        <dbReference type="EMBL" id="NNM71418.1"/>
    </source>
</evidence>
<dbReference type="InterPro" id="IPR029060">
    <property type="entry name" value="PIN-like_dom_sf"/>
</dbReference>
<comment type="caution">
    <text evidence="3">The sequence shown here is derived from an EMBL/GenBank/DDBJ whole genome shotgun (WGS) entry which is preliminary data.</text>
</comment>
<dbReference type="Proteomes" id="UP000564885">
    <property type="component" value="Unassembled WGS sequence"/>
</dbReference>
<evidence type="ECO:0000256" key="1">
    <source>
        <dbReference type="SAM" id="MobiDB-lite"/>
    </source>
</evidence>
<name>A0A849I245_9HYPH</name>